<feature type="compositionally biased region" description="Basic and acidic residues" evidence="1">
    <location>
        <begin position="1"/>
        <end position="47"/>
    </location>
</feature>
<keyword evidence="3" id="KW-1185">Reference proteome</keyword>
<dbReference type="Gene3D" id="3.30.70.330">
    <property type="match status" value="1"/>
</dbReference>
<feature type="region of interest" description="Disordered" evidence="1">
    <location>
        <begin position="84"/>
        <end position="105"/>
    </location>
</feature>
<evidence type="ECO:0000313" key="2">
    <source>
        <dbReference type="EMBL" id="KAK7237060.1"/>
    </source>
</evidence>
<dbReference type="SUPFAM" id="SSF54928">
    <property type="entry name" value="RNA-binding domain, RBD"/>
    <property type="match status" value="1"/>
</dbReference>
<comment type="caution">
    <text evidence="2">The sequence shown here is derived from an EMBL/GenBank/DDBJ whole genome shotgun (WGS) entry which is preliminary data.</text>
</comment>
<name>A0ABR1FS23_AURAN</name>
<evidence type="ECO:0000256" key="1">
    <source>
        <dbReference type="SAM" id="MobiDB-lite"/>
    </source>
</evidence>
<organism evidence="2 3">
    <name type="scientific">Aureococcus anophagefferens</name>
    <name type="common">Harmful bloom alga</name>
    <dbReference type="NCBI Taxonomy" id="44056"/>
    <lineage>
        <taxon>Eukaryota</taxon>
        <taxon>Sar</taxon>
        <taxon>Stramenopiles</taxon>
        <taxon>Ochrophyta</taxon>
        <taxon>Pelagophyceae</taxon>
        <taxon>Pelagomonadales</taxon>
        <taxon>Pelagomonadaceae</taxon>
        <taxon>Aureococcus</taxon>
    </lineage>
</organism>
<sequence length="184" mass="20800">MGRDDDRDRDRSRRDRSRERSRRDRSRSRDRSRRDRSRREKSADKAAAEPAPAPAPKESIEMIRQKSEIDDLTKDQRTVFVEPARHEGDGEADPQVLREATETDPTWRSDIRDDVTAECGKYGPTVHVHVDAVSPRGLVHVLFRDADGAAAAAAALHGRWFAGRAITCVYVAPETHRAQFAAEM</sequence>
<dbReference type="InterPro" id="IPR012677">
    <property type="entry name" value="Nucleotide-bd_a/b_plait_sf"/>
</dbReference>
<evidence type="ECO:0000313" key="3">
    <source>
        <dbReference type="Proteomes" id="UP001363151"/>
    </source>
</evidence>
<reference evidence="2 3" key="1">
    <citation type="submission" date="2024-03" db="EMBL/GenBank/DDBJ databases">
        <title>Aureococcus anophagefferens CCMP1851 and Kratosvirus quantuckense: Draft genome of a second virus-susceptible host strain in the model system.</title>
        <authorList>
            <person name="Chase E."/>
            <person name="Truchon A.R."/>
            <person name="Schepens W."/>
            <person name="Wilhelm S.W."/>
        </authorList>
    </citation>
    <scope>NUCLEOTIDE SEQUENCE [LARGE SCALE GENOMIC DNA]</scope>
    <source>
        <strain evidence="2 3">CCMP1851</strain>
    </source>
</reference>
<feature type="region of interest" description="Disordered" evidence="1">
    <location>
        <begin position="1"/>
        <end position="71"/>
    </location>
</feature>
<protein>
    <submittedName>
        <fullName evidence="2">RNA-binding protein</fullName>
    </submittedName>
</protein>
<gene>
    <name evidence="2" type="ORF">SO694_000910105</name>
</gene>
<dbReference type="CDD" id="cd12285">
    <property type="entry name" value="RRM3_RBM39_like"/>
    <property type="match status" value="1"/>
</dbReference>
<dbReference type="PANTHER" id="PTHR48036">
    <property type="entry name" value="SPLICING FACTOR (PAD-1), PUTATIVE (AFU_ORTHOLOGUE AFUA_1G15810)-RELATED"/>
    <property type="match status" value="1"/>
</dbReference>
<proteinExistence type="predicted"/>
<dbReference type="EMBL" id="JBBJCI010000255">
    <property type="protein sequence ID" value="KAK7237060.1"/>
    <property type="molecule type" value="Genomic_DNA"/>
</dbReference>
<accession>A0ABR1FS23</accession>
<dbReference type="InterPro" id="IPR035979">
    <property type="entry name" value="RBD_domain_sf"/>
</dbReference>
<dbReference type="Proteomes" id="UP001363151">
    <property type="component" value="Unassembled WGS sequence"/>
</dbReference>
<dbReference type="InterPro" id="IPR006509">
    <property type="entry name" value="RBM39_SF"/>
</dbReference>
<feature type="compositionally biased region" description="Basic and acidic residues" evidence="1">
    <location>
        <begin position="58"/>
        <end position="71"/>
    </location>
</feature>